<dbReference type="RefSeq" id="WP_034221666.1">
    <property type="nucleotide sequence ID" value="NZ_AXCW01000007.1"/>
</dbReference>
<keyword evidence="3" id="KW-0520">NAD</keyword>
<protein>
    <submittedName>
        <fullName evidence="4">3-ketoacyl-ACP reductase</fullName>
    </submittedName>
</protein>
<dbReference type="AlphaFoldDB" id="A0A021W149"/>
<evidence type="ECO:0000256" key="3">
    <source>
        <dbReference type="ARBA" id="ARBA00023027"/>
    </source>
</evidence>
<keyword evidence="2" id="KW-0560">Oxidoreductase</keyword>
<dbReference type="InterPro" id="IPR023985">
    <property type="entry name" value="SDR_subfam_1"/>
</dbReference>
<dbReference type="SUPFAM" id="SSF51735">
    <property type="entry name" value="NAD(P)-binding Rossmann-fold domains"/>
    <property type="match status" value="1"/>
</dbReference>
<dbReference type="NCBIfam" id="TIGR03971">
    <property type="entry name" value="SDR_subfam_1"/>
    <property type="match status" value="1"/>
</dbReference>
<dbReference type="PRINTS" id="PR00081">
    <property type="entry name" value="GDHRDH"/>
</dbReference>
<dbReference type="InterPro" id="IPR002347">
    <property type="entry name" value="SDR_fam"/>
</dbReference>
<evidence type="ECO:0000313" key="4">
    <source>
        <dbReference type="EMBL" id="EYR65052.1"/>
    </source>
</evidence>
<organism evidence="4 5">
    <name type="scientific">Actinotalea ferrariae CF5-4</name>
    <dbReference type="NCBI Taxonomy" id="948458"/>
    <lineage>
        <taxon>Bacteria</taxon>
        <taxon>Bacillati</taxon>
        <taxon>Actinomycetota</taxon>
        <taxon>Actinomycetes</taxon>
        <taxon>Micrococcales</taxon>
        <taxon>Cellulomonadaceae</taxon>
        <taxon>Actinotalea</taxon>
    </lineage>
</organism>
<sequence length="269" mass="27897">MIDLTGQVALVTGAARGIGRSVAEAMAEAGAAVVVTDVARQVEGLTYGTASDDDLAATVAAIEAAGGRAIAVHADVRRDADLKAAVRAAVETYGRLDHVVANAGIASWPESTWQATSEQWETMIDVVLTGTWRTVKAAVPAILEGGRGGSIVFVGSTAAVKPLPTIGHYAAAKNGLVGLLKSLALELADQSIRVNMVHPGGTGTEMTQNPAAEHWQATAKGVGKTLTLPMPIHRMEPVDVAHAVRWLCSDEARYMTGTQMVLDAGATLQ</sequence>
<gene>
    <name evidence="4" type="ORF">N866_18015</name>
</gene>
<proteinExistence type="inferred from homology"/>
<dbReference type="Pfam" id="PF13561">
    <property type="entry name" value="adh_short_C2"/>
    <property type="match status" value="1"/>
</dbReference>
<evidence type="ECO:0000256" key="1">
    <source>
        <dbReference type="ARBA" id="ARBA00006484"/>
    </source>
</evidence>
<keyword evidence="5" id="KW-1185">Reference proteome</keyword>
<dbReference type="EMBL" id="AXCW01000007">
    <property type="protein sequence ID" value="EYR65052.1"/>
    <property type="molecule type" value="Genomic_DNA"/>
</dbReference>
<dbReference type="Proteomes" id="UP000019753">
    <property type="component" value="Unassembled WGS sequence"/>
</dbReference>
<dbReference type="NCBIfam" id="NF009467">
    <property type="entry name" value="PRK12826.1-3"/>
    <property type="match status" value="1"/>
</dbReference>
<dbReference type="OrthoDB" id="9793325at2"/>
<dbReference type="PANTHER" id="PTHR24321">
    <property type="entry name" value="DEHYDROGENASES, SHORT CHAIN"/>
    <property type="match status" value="1"/>
</dbReference>
<evidence type="ECO:0000256" key="2">
    <source>
        <dbReference type="ARBA" id="ARBA00023002"/>
    </source>
</evidence>
<dbReference type="PROSITE" id="PS00061">
    <property type="entry name" value="ADH_SHORT"/>
    <property type="match status" value="1"/>
</dbReference>
<dbReference type="PANTHER" id="PTHR24321:SF8">
    <property type="entry name" value="ESTRADIOL 17-BETA-DEHYDROGENASE 8-RELATED"/>
    <property type="match status" value="1"/>
</dbReference>
<dbReference type="CDD" id="cd05233">
    <property type="entry name" value="SDR_c"/>
    <property type="match status" value="1"/>
</dbReference>
<dbReference type="Gene3D" id="3.40.50.720">
    <property type="entry name" value="NAD(P)-binding Rossmann-like Domain"/>
    <property type="match status" value="1"/>
</dbReference>
<accession>A0A021W149</accession>
<dbReference type="InterPro" id="IPR036291">
    <property type="entry name" value="NAD(P)-bd_dom_sf"/>
</dbReference>
<comment type="caution">
    <text evidence="4">The sequence shown here is derived from an EMBL/GenBank/DDBJ whole genome shotgun (WGS) entry which is preliminary data.</text>
</comment>
<comment type="similarity">
    <text evidence="1">Belongs to the short-chain dehydrogenases/reductases (SDR) family.</text>
</comment>
<dbReference type="GO" id="GO:0016491">
    <property type="term" value="F:oxidoreductase activity"/>
    <property type="evidence" value="ECO:0007669"/>
    <property type="project" value="UniProtKB-KW"/>
</dbReference>
<name>A0A021W149_9CELL</name>
<dbReference type="FunFam" id="3.40.50.720:FF:000084">
    <property type="entry name" value="Short-chain dehydrogenase reductase"/>
    <property type="match status" value="1"/>
</dbReference>
<reference evidence="4 5" key="1">
    <citation type="submission" date="2014-01" db="EMBL/GenBank/DDBJ databases">
        <title>Actinotalea ferrariae CF5-4.</title>
        <authorList>
            <person name="Chen F."/>
            <person name="Li Y."/>
            <person name="Wang G."/>
        </authorList>
    </citation>
    <scope>NUCLEOTIDE SEQUENCE [LARGE SCALE GENOMIC DNA]</scope>
    <source>
        <strain evidence="4 5">CF5-4</strain>
    </source>
</reference>
<evidence type="ECO:0000313" key="5">
    <source>
        <dbReference type="Proteomes" id="UP000019753"/>
    </source>
</evidence>
<dbReference type="InterPro" id="IPR020904">
    <property type="entry name" value="Sc_DH/Rdtase_CS"/>
</dbReference>
<dbReference type="PRINTS" id="PR00080">
    <property type="entry name" value="SDRFAMILY"/>
</dbReference>